<dbReference type="STRING" id="867903.ThesuDRAFT_01113"/>
<dbReference type="InterPro" id="IPR002347">
    <property type="entry name" value="SDR_fam"/>
</dbReference>
<dbReference type="OrthoDB" id="7922774at2"/>
<comment type="caution">
    <text evidence="1">The sequence shown here is derived from an EMBL/GenBank/DDBJ whole genome shotgun (WGS) entry which is preliminary data.</text>
</comment>
<dbReference type="RefSeq" id="WP_006903376.1">
    <property type="nucleotide sequence ID" value="NZ_JH976535.1"/>
</dbReference>
<evidence type="ECO:0000313" key="2">
    <source>
        <dbReference type="Proteomes" id="UP000005710"/>
    </source>
</evidence>
<organism evidence="1 2">
    <name type="scientific">Thermaerobacter subterraneus DSM 13965</name>
    <dbReference type="NCBI Taxonomy" id="867903"/>
    <lineage>
        <taxon>Bacteria</taxon>
        <taxon>Bacillati</taxon>
        <taxon>Bacillota</taxon>
        <taxon>Clostridia</taxon>
        <taxon>Eubacteriales</taxon>
        <taxon>Clostridiales Family XVII. Incertae Sedis</taxon>
        <taxon>Thermaerobacter</taxon>
    </lineage>
</organism>
<keyword evidence="2" id="KW-1185">Reference proteome</keyword>
<reference evidence="1" key="1">
    <citation type="submission" date="2010-10" db="EMBL/GenBank/DDBJ databases">
        <authorList>
            <consortium name="US DOE Joint Genome Institute (JGI-PGF)"/>
            <person name="Lucas S."/>
            <person name="Copeland A."/>
            <person name="Lapidus A."/>
            <person name="Bruce D."/>
            <person name="Goodwin L."/>
            <person name="Pitluck S."/>
            <person name="Kyrpides N."/>
            <person name="Mavromatis K."/>
            <person name="Detter J.C."/>
            <person name="Han C."/>
            <person name="Land M."/>
            <person name="Hauser L."/>
            <person name="Markowitz V."/>
            <person name="Cheng J.-F."/>
            <person name="Hugenholtz P."/>
            <person name="Woyke T."/>
            <person name="Wu D."/>
            <person name="Pukall R."/>
            <person name="Wahrenburg C."/>
            <person name="Brambilla E."/>
            <person name="Klenk H.-P."/>
            <person name="Eisen J.A."/>
        </authorList>
    </citation>
    <scope>NUCLEOTIDE SEQUENCE [LARGE SCALE GENOMIC DNA]</scope>
    <source>
        <strain evidence="1">DSM 13965</strain>
    </source>
</reference>
<sequence length="194" mass="21186">MKEGHNRLHALVVGGTGMLRCVSLELAARGHVVSVVARRQSRLAALVRAAAGRKGTIYPIALDYRDTGALETALADARSRFGPFELAVAWIHSTAPAAPLTVARLVGSPERPGRFFHVLGRAAADPSRPDPERRAMFASLPNIRYREVILGFVLEGRRSRWLTHEEISAGVLAAVDADRPRFIVGTVEPWDLRP</sequence>
<dbReference type="EMBL" id="AENY02000002">
    <property type="protein sequence ID" value="EKP95363.1"/>
    <property type="molecule type" value="Genomic_DNA"/>
</dbReference>
<dbReference type="eggNOG" id="COG0300">
    <property type="taxonomic scope" value="Bacteria"/>
</dbReference>
<evidence type="ECO:0000313" key="1">
    <source>
        <dbReference type="EMBL" id="EKP95363.1"/>
    </source>
</evidence>
<gene>
    <name evidence="1" type="ORF">ThesuDRAFT_01113</name>
</gene>
<protein>
    <submittedName>
        <fullName evidence="1">Short-chain alcohol dehydrogenase</fullName>
    </submittedName>
</protein>
<dbReference type="Gene3D" id="3.40.50.720">
    <property type="entry name" value="NAD(P)-binding Rossmann-like Domain"/>
    <property type="match status" value="1"/>
</dbReference>
<dbReference type="SUPFAM" id="SSF51735">
    <property type="entry name" value="NAD(P)-binding Rossmann-fold domains"/>
    <property type="match status" value="1"/>
</dbReference>
<dbReference type="NCBIfam" id="NF006168">
    <property type="entry name" value="PRK08309.1"/>
    <property type="match status" value="1"/>
</dbReference>
<reference evidence="1" key="2">
    <citation type="submission" date="2012-10" db="EMBL/GenBank/DDBJ databases">
        <title>Improved high-quality draft of Thermaerobacter subterraneus C21, DSM 13965.</title>
        <authorList>
            <consortium name="DOE Joint Genome Institute"/>
            <person name="Eisen J."/>
            <person name="Huntemann M."/>
            <person name="Wei C.-L."/>
            <person name="Han J."/>
            <person name="Detter J.C."/>
            <person name="Han C."/>
            <person name="Tapia R."/>
            <person name="Chen A."/>
            <person name="Kyrpides N."/>
            <person name="Mavromatis K."/>
            <person name="Markowitz V."/>
            <person name="Szeto E."/>
            <person name="Ivanova N."/>
            <person name="Mikhailova N."/>
            <person name="Ovchinnikova G."/>
            <person name="Pagani I."/>
            <person name="Pati A."/>
            <person name="Goodwin L."/>
            <person name="Nordberg H.P."/>
            <person name="Cantor M.N."/>
            <person name="Hua S.X."/>
            <person name="Woyke T."/>
            <person name="Eisen J."/>
            <person name="Klenk H.-P."/>
        </authorList>
    </citation>
    <scope>NUCLEOTIDE SEQUENCE [LARGE SCALE GENOMIC DNA]</scope>
    <source>
        <strain evidence="1">DSM 13965</strain>
    </source>
</reference>
<dbReference type="Pfam" id="PF00106">
    <property type="entry name" value="adh_short"/>
    <property type="match status" value="1"/>
</dbReference>
<dbReference type="InterPro" id="IPR036291">
    <property type="entry name" value="NAD(P)-bd_dom_sf"/>
</dbReference>
<accession>K6Q2D1</accession>
<proteinExistence type="predicted"/>
<dbReference type="AlphaFoldDB" id="K6Q2D1"/>
<dbReference type="HOGENOM" id="CLU_127498_0_0_9"/>
<name>K6Q2D1_9FIRM</name>
<dbReference type="Proteomes" id="UP000005710">
    <property type="component" value="Unassembled WGS sequence"/>
</dbReference>